<protein>
    <submittedName>
        <fullName evidence="1">Uncharacterized protein</fullName>
    </submittedName>
</protein>
<evidence type="ECO:0000313" key="1">
    <source>
        <dbReference type="EMBL" id="KAI3795584.1"/>
    </source>
</evidence>
<reference evidence="1 2" key="2">
    <citation type="journal article" date="2022" name="Mol. Ecol. Resour.">
        <title>The genomes of chicory, endive, great burdock and yacon provide insights into Asteraceae paleo-polyploidization history and plant inulin production.</title>
        <authorList>
            <person name="Fan W."/>
            <person name="Wang S."/>
            <person name="Wang H."/>
            <person name="Wang A."/>
            <person name="Jiang F."/>
            <person name="Liu H."/>
            <person name="Zhao H."/>
            <person name="Xu D."/>
            <person name="Zhang Y."/>
        </authorList>
    </citation>
    <scope>NUCLEOTIDE SEQUENCE [LARGE SCALE GENOMIC DNA]</scope>
    <source>
        <strain evidence="2">cv. Yunnan</strain>
        <tissue evidence="1">Leaves</tissue>
    </source>
</reference>
<dbReference type="Proteomes" id="UP001056120">
    <property type="component" value="Linkage Group LG12"/>
</dbReference>
<dbReference type="EMBL" id="CM042029">
    <property type="protein sequence ID" value="KAI3795584.1"/>
    <property type="molecule type" value="Genomic_DNA"/>
</dbReference>
<proteinExistence type="predicted"/>
<reference evidence="2" key="1">
    <citation type="journal article" date="2022" name="Mol. Ecol. Resour.">
        <title>The genomes of chicory, endive, great burdock and yacon provide insights into Asteraceae palaeo-polyploidization history and plant inulin production.</title>
        <authorList>
            <person name="Fan W."/>
            <person name="Wang S."/>
            <person name="Wang H."/>
            <person name="Wang A."/>
            <person name="Jiang F."/>
            <person name="Liu H."/>
            <person name="Zhao H."/>
            <person name="Xu D."/>
            <person name="Zhang Y."/>
        </authorList>
    </citation>
    <scope>NUCLEOTIDE SEQUENCE [LARGE SCALE GENOMIC DNA]</scope>
    <source>
        <strain evidence="2">cv. Yunnan</strain>
    </source>
</reference>
<name>A0ACB9HIF2_9ASTR</name>
<comment type="caution">
    <text evidence="1">The sequence shown here is derived from an EMBL/GenBank/DDBJ whole genome shotgun (WGS) entry which is preliminary data.</text>
</comment>
<keyword evidence="2" id="KW-1185">Reference proteome</keyword>
<sequence length="113" mass="12876">MIADEIVLSFPNITRVTMSKVLEYCNIHGAGADDETRAFDEQFVDVDQKTLFDLVLAAHDLKIKMLYDIVGERTGDMMKGKTPEEIRIIFNIGENSCVDDHPLQKELNPWAFE</sequence>
<accession>A0ACB9HIF2</accession>
<gene>
    <name evidence="1" type="ORF">L1987_38240</name>
</gene>
<organism evidence="1 2">
    <name type="scientific">Smallanthus sonchifolius</name>
    <dbReference type="NCBI Taxonomy" id="185202"/>
    <lineage>
        <taxon>Eukaryota</taxon>
        <taxon>Viridiplantae</taxon>
        <taxon>Streptophyta</taxon>
        <taxon>Embryophyta</taxon>
        <taxon>Tracheophyta</taxon>
        <taxon>Spermatophyta</taxon>
        <taxon>Magnoliopsida</taxon>
        <taxon>eudicotyledons</taxon>
        <taxon>Gunneridae</taxon>
        <taxon>Pentapetalae</taxon>
        <taxon>asterids</taxon>
        <taxon>campanulids</taxon>
        <taxon>Asterales</taxon>
        <taxon>Asteraceae</taxon>
        <taxon>Asteroideae</taxon>
        <taxon>Heliantheae alliance</taxon>
        <taxon>Millerieae</taxon>
        <taxon>Smallanthus</taxon>
    </lineage>
</organism>
<evidence type="ECO:0000313" key="2">
    <source>
        <dbReference type="Proteomes" id="UP001056120"/>
    </source>
</evidence>